<dbReference type="InterPro" id="IPR001005">
    <property type="entry name" value="SANT/Myb"/>
</dbReference>
<feature type="region of interest" description="Disordered" evidence="1">
    <location>
        <begin position="284"/>
        <end position="308"/>
    </location>
</feature>
<dbReference type="CDD" id="cd00167">
    <property type="entry name" value="SANT"/>
    <property type="match status" value="1"/>
</dbReference>
<dbReference type="InterPro" id="IPR050560">
    <property type="entry name" value="MYB_TF"/>
</dbReference>
<feature type="region of interest" description="Disordered" evidence="1">
    <location>
        <begin position="871"/>
        <end position="924"/>
    </location>
</feature>
<dbReference type="PROSITE" id="PS51294">
    <property type="entry name" value="HTH_MYB"/>
    <property type="match status" value="1"/>
</dbReference>
<dbReference type="GO" id="GO:0005634">
    <property type="term" value="C:nucleus"/>
    <property type="evidence" value="ECO:0007669"/>
    <property type="project" value="TreeGrafter"/>
</dbReference>
<feature type="compositionally biased region" description="Low complexity" evidence="1">
    <location>
        <begin position="229"/>
        <end position="250"/>
    </location>
</feature>
<dbReference type="Pfam" id="PF00249">
    <property type="entry name" value="Myb_DNA-binding"/>
    <property type="match status" value="1"/>
</dbReference>
<feature type="compositionally biased region" description="Low complexity" evidence="1">
    <location>
        <begin position="749"/>
        <end position="761"/>
    </location>
</feature>
<feature type="region of interest" description="Disordered" evidence="1">
    <location>
        <begin position="201"/>
        <end position="272"/>
    </location>
</feature>
<feature type="region of interest" description="Disordered" evidence="1">
    <location>
        <begin position="675"/>
        <end position="697"/>
    </location>
</feature>
<dbReference type="SUPFAM" id="SSF46689">
    <property type="entry name" value="Homeodomain-like"/>
    <property type="match status" value="1"/>
</dbReference>
<dbReference type="PROSITE" id="PS50090">
    <property type="entry name" value="MYB_LIKE"/>
    <property type="match status" value="1"/>
</dbReference>
<dbReference type="Proteomes" id="UP000722791">
    <property type="component" value="Unassembled WGS sequence"/>
</dbReference>
<dbReference type="EMBL" id="BNCQ01000010">
    <property type="protein sequence ID" value="GIM02001.1"/>
    <property type="molecule type" value="Genomic_DNA"/>
</dbReference>
<proteinExistence type="predicted"/>
<gene>
    <name evidence="2" type="ORF">Vretimale_6707</name>
</gene>
<dbReference type="InterPro" id="IPR017930">
    <property type="entry name" value="Myb_dom"/>
</dbReference>
<feature type="compositionally biased region" description="Basic and acidic residues" evidence="1">
    <location>
        <begin position="414"/>
        <end position="425"/>
    </location>
</feature>
<feature type="compositionally biased region" description="Basic and acidic residues" evidence="1">
    <location>
        <begin position="874"/>
        <end position="885"/>
    </location>
</feature>
<name>A0A8J4C8C4_9CHLO</name>
<feature type="compositionally biased region" description="Low complexity" evidence="1">
    <location>
        <begin position="201"/>
        <end position="218"/>
    </location>
</feature>
<dbReference type="InterPro" id="IPR009057">
    <property type="entry name" value="Homeodomain-like_sf"/>
</dbReference>
<feature type="compositionally biased region" description="Basic and acidic residues" evidence="1">
    <location>
        <begin position="286"/>
        <end position="299"/>
    </location>
</feature>
<dbReference type="GO" id="GO:0000978">
    <property type="term" value="F:RNA polymerase II cis-regulatory region sequence-specific DNA binding"/>
    <property type="evidence" value="ECO:0007669"/>
    <property type="project" value="TreeGrafter"/>
</dbReference>
<dbReference type="AlphaFoldDB" id="A0A8J4C8C4"/>
<dbReference type="GO" id="GO:0000981">
    <property type="term" value="F:DNA-binding transcription factor activity, RNA polymerase II-specific"/>
    <property type="evidence" value="ECO:0007669"/>
    <property type="project" value="TreeGrafter"/>
</dbReference>
<dbReference type="OrthoDB" id="552847at2759"/>
<accession>A0A8J4C8C4</accession>
<dbReference type="PANTHER" id="PTHR45614">
    <property type="entry name" value="MYB PROTEIN-RELATED"/>
    <property type="match status" value="1"/>
</dbReference>
<evidence type="ECO:0000313" key="2">
    <source>
        <dbReference type="EMBL" id="GIM02001.1"/>
    </source>
</evidence>
<feature type="region of interest" description="Disordered" evidence="1">
    <location>
        <begin position="358"/>
        <end position="381"/>
    </location>
</feature>
<protein>
    <submittedName>
        <fullName evidence="2">Uncharacterized protein</fullName>
    </submittedName>
</protein>
<sequence length="971" mass="105368">MLTLGERCNELGLVQEDKVRRSYIACSGPGDNNDEHYAPLVRRSPLAGSSLGHSLGRRRQMRSEWTRQEEEILVRQHRECGNSWSAIAEHLPERTAADVKDIWHSALQRNTVRSSSLLREYVLELQKHGVSATAREMAYRAARLRTADDDGTSCKNDDPDITVLAGVPAAEEETTSSGKASDPAVAQRHTALLGHHVNPQLQQSSSAPAAATGTSSQPRAGILRHARPGPDGSDVGGVDAAQQAPPLQRSRQSRRKPKSYPQGHTQAQGHAPDEVLRCQQQTFDRPAGDLKPPSRDPRRVVKTVANQHQQQTFHRLPVDDDLECLGFAADCRHGPELDLDINGAAVLAAAAIPRKRVHSSFGRGPTPAQPAPAAMEPGHAPRSHQVDIACPRVLPLTPHGSALQPVMWQGQQQLHERVAGDDVPRGKRQRRGQQQLAEEQSAAAGGSRTCCMASLHWDPHDDEGCQQHQLVDREGVPFWREMDEDWAADTGLKAVMEEAVRNGASPEELAFLQMMWKQSTATMVRGGCPQAMGRWQQDDGAAAAAAAVMAPLSDVAGHAGGPAAAVLMPPTKGLPLAQRLAERRLLAEAKALVEAEELYRLTRLRLCLAMQLEQAEEQRNGGALASHSSPSAAAPAAATASADAAVQNGTQAATGRCALASVHGTAASAAIRAADAAGDRIPEEGTPVERPCKPPGRHEEVKAAVAAAAKVLALNLYARVYPSGGLEGPWPTAASMQRWVEQPQEQEEQQQQTQKQQQELPQQEERQEQQQQKRRKQTQEQPVDFVRRGNGVSEELLDTSMRIRKVSAGGLSPPICPSGAIRGRQPQAPDETRQADDSRHQGHGAAAVAAGAMAVPSAVETCHQRGVAAKRRLDRRDNTMPDRMEKKQRKQQTHHQLQLRQTLLPPLPQRQQVRSRQRQRKQGIQCNHECGDRVDMAGYLGVDGCESDVAKALLSFSQFMADPGSSRGAAK</sequence>
<evidence type="ECO:0000313" key="3">
    <source>
        <dbReference type="Proteomes" id="UP000722791"/>
    </source>
</evidence>
<evidence type="ECO:0000256" key="1">
    <source>
        <dbReference type="SAM" id="MobiDB-lite"/>
    </source>
</evidence>
<feature type="region of interest" description="Disordered" evidence="1">
    <location>
        <begin position="413"/>
        <end position="447"/>
    </location>
</feature>
<dbReference type="PANTHER" id="PTHR45614:SF150">
    <property type="entry name" value="MYB-LIKE DNA-BINDING DOMAIN CONTAINING PROTEIN, EXPRESSED"/>
    <property type="match status" value="1"/>
</dbReference>
<dbReference type="PROSITE" id="PS51293">
    <property type="entry name" value="SANT"/>
    <property type="match status" value="1"/>
</dbReference>
<dbReference type="SMART" id="SM00717">
    <property type="entry name" value="SANT"/>
    <property type="match status" value="1"/>
</dbReference>
<feature type="region of interest" description="Disordered" evidence="1">
    <location>
        <begin position="737"/>
        <end position="841"/>
    </location>
</feature>
<feature type="compositionally biased region" description="Basic and acidic residues" evidence="1">
    <location>
        <begin position="830"/>
        <end position="840"/>
    </location>
</feature>
<feature type="compositionally biased region" description="Low complexity" evidence="1">
    <location>
        <begin position="894"/>
        <end position="912"/>
    </location>
</feature>
<dbReference type="Gene3D" id="1.10.10.60">
    <property type="entry name" value="Homeodomain-like"/>
    <property type="match status" value="1"/>
</dbReference>
<reference evidence="2" key="1">
    <citation type="journal article" date="2021" name="Proc. Natl. Acad. Sci. U.S.A.">
        <title>Three genomes in the algal genus Volvox reveal the fate of a haploid sex-determining region after a transition to homothallism.</title>
        <authorList>
            <person name="Yamamoto K."/>
            <person name="Hamaji T."/>
            <person name="Kawai-Toyooka H."/>
            <person name="Matsuzaki R."/>
            <person name="Takahashi F."/>
            <person name="Nishimura Y."/>
            <person name="Kawachi M."/>
            <person name="Noguchi H."/>
            <person name="Minakuchi Y."/>
            <person name="Umen J.G."/>
            <person name="Toyoda A."/>
            <person name="Nozaki H."/>
        </authorList>
    </citation>
    <scope>NUCLEOTIDE SEQUENCE</scope>
    <source>
        <strain evidence="2">NIES-3785</strain>
    </source>
</reference>
<organism evidence="2 3">
    <name type="scientific">Volvox reticuliferus</name>
    <dbReference type="NCBI Taxonomy" id="1737510"/>
    <lineage>
        <taxon>Eukaryota</taxon>
        <taxon>Viridiplantae</taxon>
        <taxon>Chlorophyta</taxon>
        <taxon>core chlorophytes</taxon>
        <taxon>Chlorophyceae</taxon>
        <taxon>CS clade</taxon>
        <taxon>Chlamydomonadales</taxon>
        <taxon>Volvocaceae</taxon>
        <taxon>Volvox</taxon>
    </lineage>
</organism>
<feature type="compositionally biased region" description="Low complexity" evidence="1">
    <location>
        <begin position="432"/>
        <end position="447"/>
    </location>
</feature>
<comment type="caution">
    <text evidence="2">The sequence shown here is derived from an EMBL/GenBank/DDBJ whole genome shotgun (WGS) entry which is preliminary data.</text>
</comment>
<feature type="region of interest" description="Disordered" evidence="1">
    <location>
        <begin position="166"/>
        <end position="185"/>
    </location>
</feature>
<dbReference type="InterPro" id="IPR017884">
    <property type="entry name" value="SANT_dom"/>
</dbReference>